<evidence type="ECO:0000256" key="4">
    <source>
        <dbReference type="ARBA" id="ARBA00023136"/>
    </source>
</evidence>
<dbReference type="RefSeq" id="WP_160825438.1">
    <property type="nucleotide sequence ID" value="NZ_JBHSXS010000042.1"/>
</dbReference>
<keyword evidence="2 5" id="KW-0812">Transmembrane</keyword>
<protein>
    <submittedName>
        <fullName evidence="6">Uncharacterized protein</fullName>
    </submittedName>
</protein>
<sequence>MTGIVIQSLAGLMWTLAYILIILRSRRDKVYGVPLVALSANLTWEFWYTLVELPPHEDPVKLAAQFVVNFVWLVFDLVILAQTLRYGPRQFDWLPRAGFYAMFALVLAVTGPTIVLLNKEFDDVFGVRASFVQNLVMSGLFLAMLNARRSAAGQSLGIALSKMAGTGLAALGVFLYPPAPVYDHSVLLPFLYVAILVVDGVYTAGMWRLRDVPAPAAPVVEKVAA</sequence>
<keyword evidence="7" id="KW-1185">Reference proteome</keyword>
<feature type="transmembrane region" description="Helical" evidence="5">
    <location>
        <begin position="62"/>
        <end position="81"/>
    </location>
</feature>
<dbReference type="EMBL" id="JBHSXS010000042">
    <property type="protein sequence ID" value="MFC6885742.1"/>
    <property type="molecule type" value="Genomic_DNA"/>
</dbReference>
<proteinExistence type="predicted"/>
<evidence type="ECO:0000256" key="2">
    <source>
        <dbReference type="ARBA" id="ARBA00022692"/>
    </source>
</evidence>
<keyword evidence="3 5" id="KW-1133">Transmembrane helix</keyword>
<reference evidence="7" key="1">
    <citation type="journal article" date="2019" name="Int. J. Syst. Evol. Microbiol.">
        <title>The Global Catalogue of Microorganisms (GCM) 10K type strain sequencing project: providing services to taxonomists for standard genome sequencing and annotation.</title>
        <authorList>
            <consortium name="The Broad Institute Genomics Platform"/>
            <consortium name="The Broad Institute Genome Sequencing Center for Infectious Disease"/>
            <person name="Wu L."/>
            <person name="Ma J."/>
        </authorList>
    </citation>
    <scope>NUCLEOTIDE SEQUENCE [LARGE SCALE GENOMIC DNA]</scope>
    <source>
        <strain evidence="7">JCM 3369</strain>
    </source>
</reference>
<organism evidence="6 7">
    <name type="scientific">Actinomadura yumaensis</name>
    <dbReference type="NCBI Taxonomy" id="111807"/>
    <lineage>
        <taxon>Bacteria</taxon>
        <taxon>Bacillati</taxon>
        <taxon>Actinomycetota</taxon>
        <taxon>Actinomycetes</taxon>
        <taxon>Streptosporangiales</taxon>
        <taxon>Thermomonosporaceae</taxon>
        <taxon>Actinomadura</taxon>
    </lineage>
</organism>
<dbReference type="Proteomes" id="UP001596380">
    <property type="component" value="Unassembled WGS sequence"/>
</dbReference>
<name>A0ABW2CV86_9ACTN</name>
<keyword evidence="4 5" id="KW-0472">Membrane</keyword>
<feature type="transmembrane region" description="Helical" evidence="5">
    <location>
        <begin position="129"/>
        <end position="147"/>
    </location>
</feature>
<comment type="caution">
    <text evidence="6">The sequence shown here is derived from an EMBL/GenBank/DDBJ whole genome shotgun (WGS) entry which is preliminary data.</text>
</comment>
<dbReference type="PANTHER" id="PTHR42038:SF2">
    <property type="entry name" value="TERPENE CYCLASE AUSL"/>
    <property type="match status" value="1"/>
</dbReference>
<evidence type="ECO:0000313" key="7">
    <source>
        <dbReference type="Proteomes" id="UP001596380"/>
    </source>
</evidence>
<feature type="transmembrane region" description="Helical" evidence="5">
    <location>
        <begin position="30"/>
        <end position="50"/>
    </location>
</feature>
<dbReference type="PANTHER" id="PTHR42038">
    <property type="match status" value="1"/>
</dbReference>
<accession>A0ABW2CV86</accession>
<evidence type="ECO:0000256" key="1">
    <source>
        <dbReference type="ARBA" id="ARBA00004141"/>
    </source>
</evidence>
<feature type="transmembrane region" description="Helical" evidence="5">
    <location>
        <begin position="6"/>
        <end position="23"/>
    </location>
</feature>
<feature type="transmembrane region" description="Helical" evidence="5">
    <location>
        <begin position="93"/>
        <end position="117"/>
    </location>
</feature>
<feature type="transmembrane region" description="Helical" evidence="5">
    <location>
        <begin position="185"/>
        <end position="204"/>
    </location>
</feature>
<evidence type="ECO:0000313" key="6">
    <source>
        <dbReference type="EMBL" id="MFC6885742.1"/>
    </source>
</evidence>
<feature type="transmembrane region" description="Helical" evidence="5">
    <location>
        <begin position="159"/>
        <end position="179"/>
    </location>
</feature>
<comment type="subcellular location">
    <subcellularLocation>
        <location evidence="1">Membrane</location>
        <topology evidence="1">Multi-pass membrane protein</topology>
    </subcellularLocation>
</comment>
<gene>
    <name evidence="6" type="ORF">ACFQKB_38695</name>
</gene>
<dbReference type="InterPro" id="IPR039020">
    <property type="entry name" value="PaxB-like"/>
</dbReference>
<dbReference type="Pfam" id="PF25129">
    <property type="entry name" value="Pyr4-TMTC"/>
    <property type="match status" value="1"/>
</dbReference>
<evidence type="ECO:0000256" key="5">
    <source>
        <dbReference type="SAM" id="Phobius"/>
    </source>
</evidence>
<evidence type="ECO:0000256" key="3">
    <source>
        <dbReference type="ARBA" id="ARBA00022989"/>
    </source>
</evidence>